<dbReference type="InterPro" id="IPR012394">
    <property type="entry name" value="Aldehyde_DH_NAD(P)"/>
</dbReference>
<dbReference type="SUPFAM" id="SSF53720">
    <property type="entry name" value="ALDH-like"/>
    <property type="match status" value="1"/>
</dbReference>
<protein>
    <submittedName>
        <fullName evidence="2">Uncharacterized protein</fullName>
    </submittedName>
</protein>
<dbReference type="RefSeq" id="WP_124872738.1">
    <property type="nucleotide sequence ID" value="NZ_CP034183.1"/>
</dbReference>
<dbReference type="AlphaFoldDB" id="A0A3G8YR84"/>
<dbReference type="Gene3D" id="3.40.605.10">
    <property type="entry name" value="Aldehyde Dehydrogenase, Chain A, domain 1"/>
    <property type="match status" value="1"/>
</dbReference>
<dbReference type="InterPro" id="IPR016161">
    <property type="entry name" value="Ald_DH/histidinol_DH"/>
</dbReference>
<evidence type="ECO:0000313" key="3">
    <source>
        <dbReference type="Proteomes" id="UP000276417"/>
    </source>
</evidence>
<dbReference type="GO" id="GO:0005737">
    <property type="term" value="C:cytoplasm"/>
    <property type="evidence" value="ECO:0007669"/>
    <property type="project" value="TreeGrafter"/>
</dbReference>
<dbReference type="PANTHER" id="PTHR43570">
    <property type="entry name" value="ALDEHYDE DEHYDROGENASE"/>
    <property type="match status" value="1"/>
</dbReference>
<dbReference type="GO" id="GO:0004029">
    <property type="term" value="F:aldehyde dehydrogenase (NAD+) activity"/>
    <property type="evidence" value="ECO:0007669"/>
    <property type="project" value="TreeGrafter"/>
</dbReference>
<dbReference type="EMBL" id="CP034183">
    <property type="protein sequence ID" value="AZI43736.1"/>
    <property type="molecule type" value="Genomic_DNA"/>
</dbReference>
<accession>A0A3G8YR84</accession>
<gene>
    <name evidence="2" type="ORF">EHF33_02555</name>
</gene>
<sequence length="65" mass="7306">MIEAQQRVKRQTSSGSLVVNCTVTQFVHPRLAFSGVGYSCQGSCHGEYSFRTFSHHRAITRESML</sequence>
<dbReference type="Proteomes" id="UP000276417">
    <property type="component" value="Chromosome 1"/>
</dbReference>
<reference evidence="2 3" key="1">
    <citation type="submission" date="2018-11" db="EMBL/GenBank/DDBJ databases">
        <title>Deinococcus shelandsis sp. nov., isolated from South Shetland Islands soil of Antarctica.</title>
        <authorList>
            <person name="Tian J."/>
        </authorList>
    </citation>
    <scope>NUCLEOTIDE SEQUENCE [LARGE SCALE GENOMIC DNA]</scope>
    <source>
        <strain evidence="2 3">S14-83T</strain>
    </source>
</reference>
<evidence type="ECO:0000256" key="1">
    <source>
        <dbReference type="ARBA" id="ARBA00023002"/>
    </source>
</evidence>
<dbReference type="GO" id="GO:0006081">
    <property type="term" value="P:aldehyde metabolic process"/>
    <property type="evidence" value="ECO:0007669"/>
    <property type="project" value="InterPro"/>
</dbReference>
<proteinExistence type="predicted"/>
<organism evidence="2 3">
    <name type="scientific">Deinococcus psychrotolerans</name>
    <dbReference type="NCBI Taxonomy" id="2489213"/>
    <lineage>
        <taxon>Bacteria</taxon>
        <taxon>Thermotogati</taxon>
        <taxon>Deinococcota</taxon>
        <taxon>Deinococci</taxon>
        <taxon>Deinococcales</taxon>
        <taxon>Deinococcaceae</taxon>
        <taxon>Deinococcus</taxon>
    </lineage>
</organism>
<name>A0A3G8YR84_9DEIO</name>
<dbReference type="KEGG" id="dph:EHF33_02555"/>
<evidence type="ECO:0000313" key="2">
    <source>
        <dbReference type="EMBL" id="AZI43736.1"/>
    </source>
</evidence>
<dbReference type="OrthoDB" id="781568at2"/>
<dbReference type="InterPro" id="IPR016162">
    <property type="entry name" value="Ald_DH_N"/>
</dbReference>
<dbReference type="PANTHER" id="PTHR43570:SF16">
    <property type="entry name" value="ALDEHYDE DEHYDROGENASE TYPE III, ISOFORM Q"/>
    <property type="match status" value="1"/>
</dbReference>
<dbReference type="InterPro" id="IPR016163">
    <property type="entry name" value="Ald_DH_C"/>
</dbReference>
<keyword evidence="3" id="KW-1185">Reference proteome</keyword>
<dbReference type="Gene3D" id="3.40.309.10">
    <property type="entry name" value="Aldehyde Dehydrogenase, Chain A, domain 2"/>
    <property type="match status" value="1"/>
</dbReference>
<keyword evidence="1" id="KW-0560">Oxidoreductase</keyword>